<dbReference type="Proteomes" id="UP000694920">
    <property type="component" value="Unplaced"/>
</dbReference>
<reference evidence="3" key="1">
    <citation type="submission" date="2025-08" db="UniProtKB">
        <authorList>
            <consortium name="RefSeq"/>
        </authorList>
    </citation>
    <scope>IDENTIFICATION</scope>
</reference>
<feature type="chain" id="PRO_5042515357" evidence="1">
    <location>
        <begin position="19"/>
        <end position="188"/>
    </location>
</feature>
<keyword evidence="2" id="KW-1185">Reference proteome</keyword>
<dbReference type="RefSeq" id="XP_015589241.1">
    <property type="nucleotide sequence ID" value="XM_015733755.2"/>
</dbReference>
<feature type="signal peptide" evidence="1">
    <location>
        <begin position="1"/>
        <end position="18"/>
    </location>
</feature>
<gene>
    <name evidence="3" type="primary">LOC107264933</name>
</gene>
<proteinExistence type="predicted"/>
<dbReference type="GeneID" id="107264933"/>
<evidence type="ECO:0000256" key="1">
    <source>
        <dbReference type="SAM" id="SignalP"/>
    </source>
</evidence>
<dbReference type="AlphaFoldDB" id="A0AAJ7BLR1"/>
<accession>A0AAJ7BLR1</accession>
<evidence type="ECO:0000313" key="3">
    <source>
        <dbReference type="RefSeq" id="XP_015589241.1"/>
    </source>
</evidence>
<organism evidence="2 3">
    <name type="scientific">Cephus cinctus</name>
    <name type="common">Wheat stem sawfly</name>
    <dbReference type="NCBI Taxonomy" id="211228"/>
    <lineage>
        <taxon>Eukaryota</taxon>
        <taxon>Metazoa</taxon>
        <taxon>Ecdysozoa</taxon>
        <taxon>Arthropoda</taxon>
        <taxon>Hexapoda</taxon>
        <taxon>Insecta</taxon>
        <taxon>Pterygota</taxon>
        <taxon>Neoptera</taxon>
        <taxon>Endopterygota</taxon>
        <taxon>Hymenoptera</taxon>
        <taxon>Cephoidea</taxon>
        <taxon>Cephidae</taxon>
        <taxon>Cephus</taxon>
    </lineage>
</organism>
<protein>
    <submittedName>
        <fullName evidence="3">Uncharacterized protein LOC107264933 isoform X2</fullName>
    </submittedName>
</protein>
<evidence type="ECO:0000313" key="2">
    <source>
        <dbReference type="Proteomes" id="UP000694920"/>
    </source>
</evidence>
<sequence>MFTRKIVLLLALMRIWNASLVHSFLEEGLLAKSIGPWVTYSNLRTVQLLNQLCNDSQDESSVERDACYGCFFRASNQASGYPMLLAMSNCADIYLNNTDYGHCQRYIRNATNSASSRTSPNTIYCTFLECVRQVNKDMLDAREIKRQEGFVLGRRILRPRRVLCVVRDFNEGSTKRPGAEPVDPRDPR</sequence>
<keyword evidence="1" id="KW-0732">Signal</keyword>
<name>A0AAJ7BLR1_CEPCN</name>